<comment type="similarity">
    <text evidence="1">Belongs to the LysR transcriptional regulatory family.</text>
</comment>
<keyword evidence="4" id="KW-0804">Transcription</keyword>
<dbReference type="GO" id="GO:0003677">
    <property type="term" value="F:DNA binding"/>
    <property type="evidence" value="ECO:0007669"/>
    <property type="project" value="UniProtKB-KW"/>
</dbReference>
<dbReference type="SUPFAM" id="SSF46785">
    <property type="entry name" value="Winged helix' DNA-binding domain"/>
    <property type="match status" value="1"/>
</dbReference>
<evidence type="ECO:0000256" key="1">
    <source>
        <dbReference type="ARBA" id="ARBA00009437"/>
    </source>
</evidence>
<dbReference type="CDD" id="cd05466">
    <property type="entry name" value="PBP2_LTTR_substrate"/>
    <property type="match status" value="1"/>
</dbReference>
<dbReference type="PROSITE" id="PS50931">
    <property type="entry name" value="HTH_LYSR"/>
    <property type="match status" value="1"/>
</dbReference>
<dbReference type="PRINTS" id="PR00039">
    <property type="entry name" value="HTHLYSR"/>
</dbReference>
<dbReference type="InterPro" id="IPR036388">
    <property type="entry name" value="WH-like_DNA-bd_sf"/>
</dbReference>
<dbReference type="PANTHER" id="PTHR30346">
    <property type="entry name" value="TRANSCRIPTIONAL DUAL REGULATOR HCAR-RELATED"/>
    <property type="match status" value="1"/>
</dbReference>
<dbReference type="Pfam" id="PF03466">
    <property type="entry name" value="LysR_substrate"/>
    <property type="match status" value="1"/>
</dbReference>
<evidence type="ECO:0000256" key="3">
    <source>
        <dbReference type="ARBA" id="ARBA00023125"/>
    </source>
</evidence>
<reference evidence="6" key="1">
    <citation type="submission" date="2021-02" db="EMBL/GenBank/DDBJ databases">
        <title>Infant gut strain persistence is associated with maternal origin, phylogeny, and functional potential including surface adhesion and iron acquisition.</title>
        <authorList>
            <person name="Lou Y.C."/>
        </authorList>
    </citation>
    <scope>NUCLEOTIDE SEQUENCE</scope>
    <source>
        <strain evidence="6">L3_106_000M1_dasL3_106_000M1_concoct_15</strain>
    </source>
</reference>
<dbReference type="GO" id="GO:0032993">
    <property type="term" value="C:protein-DNA complex"/>
    <property type="evidence" value="ECO:0007669"/>
    <property type="project" value="TreeGrafter"/>
</dbReference>
<evidence type="ECO:0000256" key="2">
    <source>
        <dbReference type="ARBA" id="ARBA00023015"/>
    </source>
</evidence>
<dbReference type="Pfam" id="PF00126">
    <property type="entry name" value="HTH_1"/>
    <property type="match status" value="1"/>
</dbReference>
<evidence type="ECO:0000313" key="6">
    <source>
        <dbReference type="EMBL" id="MBS5519466.1"/>
    </source>
</evidence>
<dbReference type="AlphaFoldDB" id="A0A943EG25"/>
<dbReference type="InterPro" id="IPR036390">
    <property type="entry name" value="WH_DNA-bd_sf"/>
</dbReference>
<dbReference type="Proteomes" id="UP000754226">
    <property type="component" value="Unassembled WGS sequence"/>
</dbReference>
<proteinExistence type="inferred from homology"/>
<protein>
    <submittedName>
        <fullName evidence="6">LysR family transcriptional regulator</fullName>
    </submittedName>
</protein>
<dbReference type="PANTHER" id="PTHR30346:SF28">
    <property type="entry name" value="HTH-TYPE TRANSCRIPTIONAL REGULATOR CYNR"/>
    <property type="match status" value="1"/>
</dbReference>
<dbReference type="InterPro" id="IPR005119">
    <property type="entry name" value="LysR_subst-bd"/>
</dbReference>
<evidence type="ECO:0000256" key="4">
    <source>
        <dbReference type="ARBA" id="ARBA00023163"/>
    </source>
</evidence>
<dbReference type="GO" id="GO:0003700">
    <property type="term" value="F:DNA-binding transcription factor activity"/>
    <property type="evidence" value="ECO:0007669"/>
    <property type="project" value="InterPro"/>
</dbReference>
<keyword evidence="2" id="KW-0805">Transcription regulation</keyword>
<dbReference type="InterPro" id="IPR000847">
    <property type="entry name" value="LysR_HTH_N"/>
</dbReference>
<organism evidence="6 7">
    <name type="scientific">Acidaminococcus intestini</name>
    <dbReference type="NCBI Taxonomy" id="187327"/>
    <lineage>
        <taxon>Bacteria</taxon>
        <taxon>Bacillati</taxon>
        <taxon>Bacillota</taxon>
        <taxon>Negativicutes</taxon>
        <taxon>Acidaminococcales</taxon>
        <taxon>Acidaminococcaceae</taxon>
        <taxon>Acidaminococcus</taxon>
    </lineage>
</organism>
<dbReference type="Gene3D" id="3.40.190.290">
    <property type="match status" value="1"/>
</dbReference>
<sequence length="292" mass="33038">MNLIQLRYFQAVCACGNLTQAAQQLHISQPSLSSAIQSLEKEFGVGLFVRQYRGVELTAEGEQLLKLSRSLTENADKLVRIMQDLGAGRHILRLGVPPVLGGWLLPRLYTDFFRHHEEISLEVMEKRRAVIKEELEHELLDLAFIIHTQPVYSGFEALFVTDLESGALVCRNHPLAGKKVLPLANLSAEKLVLMPELFFQSELVEGRFRKAGQEPQILCRTSQLYTMIQLVKNGGAMGVGYKEMFLDDPDLCFLPFEEPLKIHLSLIWKKHQYASEGMKQLIAFLKNGKDCS</sequence>
<feature type="domain" description="HTH lysR-type" evidence="5">
    <location>
        <begin position="1"/>
        <end position="58"/>
    </location>
</feature>
<keyword evidence="3" id="KW-0238">DNA-binding</keyword>
<comment type="caution">
    <text evidence="6">The sequence shown here is derived from an EMBL/GenBank/DDBJ whole genome shotgun (WGS) entry which is preliminary data.</text>
</comment>
<gene>
    <name evidence="6" type="ORF">KHX13_03895</name>
</gene>
<evidence type="ECO:0000259" key="5">
    <source>
        <dbReference type="PROSITE" id="PS50931"/>
    </source>
</evidence>
<dbReference type="EMBL" id="JAGZCZ010000004">
    <property type="protein sequence ID" value="MBS5519466.1"/>
    <property type="molecule type" value="Genomic_DNA"/>
</dbReference>
<name>A0A943EG25_9FIRM</name>
<dbReference type="SUPFAM" id="SSF53850">
    <property type="entry name" value="Periplasmic binding protein-like II"/>
    <property type="match status" value="1"/>
</dbReference>
<evidence type="ECO:0000313" key="7">
    <source>
        <dbReference type="Proteomes" id="UP000754226"/>
    </source>
</evidence>
<dbReference type="Gene3D" id="1.10.10.10">
    <property type="entry name" value="Winged helix-like DNA-binding domain superfamily/Winged helix DNA-binding domain"/>
    <property type="match status" value="1"/>
</dbReference>
<dbReference type="FunFam" id="1.10.10.10:FF:000001">
    <property type="entry name" value="LysR family transcriptional regulator"/>
    <property type="match status" value="1"/>
</dbReference>
<accession>A0A943EG25</accession>